<keyword evidence="4" id="KW-1185">Reference proteome</keyword>
<dbReference type="InterPro" id="IPR007037">
    <property type="entry name" value="SIP_rossman_dom"/>
</dbReference>
<gene>
    <name evidence="3" type="ORF">G7Y31_09375</name>
</gene>
<dbReference type="PANTHER" id="PTHR30157">
    <property type="entry name" value="FERRIC REDUCTASE, NADPH-DEPENDENT"/>
    <property type="match status" value="1"/>
</dbReference>
<dbReference type="RefSeq" id="WP_165009826.1">
    <property type="nucleotide sequence ID" value="NZ_CP064954.1"/>
</dbReference>
<feature type="region of interest" description="Disordered" evidence="1">
    <location>
        <begin position="226"/>
        <end position="253"/>
    </location>
</feature>
<evidence type="ECO:0000313" key="4">
    <source>
        <dbReference type="Proteomes" id="UP000594681"/>
    </source>
</evidence>
<protein>
    <submittedName>
        <fullName evidence="3">Siderophore-interacting protein</fullName>
    </submittedName>
</protein>
<evidence type="ECO:0000256" key="1">
    <source>
        <dbReference type="SAM" id="MobiDB-lite"/>
    </source>
</evidence>
<dbReference type="InterPro" id="IPR039374">
    <property type="entry name" value="SIP_fam"/>
</dbReference>
<dbReference type="InterPro" id="IPR013113">
    <property type="entry name" value="SIP_FAD-bd"/>
</dbReference>
<sequence length="318" mass="34046">MPYQPHLATVVSSERISPNFQRVRFSGLDAMGPQGPALDIRIKLIIPGEAGLPEVPCTPEWFPVWQSLDHNTRGAIRTYSVREFDRNAGELDIDFVVHTAPGLSGPASTWAIGAQPGDQIYVIAPQAQDPEGLGIEFNPGGCPQAHLYGDETALPALARIVCDWPQGLRGTVDIEIPDAADQQELPTVDGLTVTYHVRQDQAHGALLADALATHLTAQLGRPFANPLAGATPEGPAGADGEAAGASASSGPREVLWETPSYSASGEELGTQDPHADYWWIAGEASAVKAMRRLLVREAEISRSQVSFMGYWKRGVAEN</sequence>
<evidence type="ECO:0000259" key="2">
    <source>
        <dbReference type="PROSITE" id="PS51384"/>
    </source>
</evidence>
<dbReference type="PANTHER" id="PTHR30157:SF0">
    <property type="entry name" value="NADPH-DEPENDENT FERRIC-CHELATE REDUCTASE"/>
    <property type="match status" value="1"/>
</dbReference>
<dbReference type="Proteomes" id="UP000594681">
    <property type="component" value="Chromosome"/>
</dbReference>
<dbReference type="EMBL" id="CP064954">
    <property type="protein sequence ID" value="QPK78744.1"/>
    <property type="molecule type" value="Genomic_DNA"/>
</dbReference>
<dbReference type="Gene3D" id="3.40.50.80">
    <property type="entry name" value="Nucleotide-binding domain of ferredoxin-NADP reductase (FNR) module"/>
    <property type="match status" value="1"/>
</dbReference>
<dbReference type="AlphaFoldDB" id="A0A7T0KEP3"/>
<dbReference type="SUPFAM" id="SSF63380">
    <property type="entry name" value="Riboflavin synthase domain-like"/>
    <property type="match status" value="1"/>
</dbReference>
<dbReference type="InterPro" id="IPR017938">
    <property type="entry name" value="Riboflavin_synthase-like_b-brl"/>
</dbReference>
<dbReference type="InterPro" id="IPR039261">
    <property type="entry name" value="FNR_nucleotide-bd"/>
</dbReference>
<dbReference type="Gene3D" id="2.40.30.10">
    <property type="entry name" value="Translation factors"/>
    <property type="match status" value="1"/>
</dbReference>
<dbReference type="GO" id="GO:0016491">
    <property type="term" value="F:oxidoreductase activity"/>
    <property type="evidence" value="ECO:0007669"/>
    <property type="project" value="InterPro"/>
</dbReference>
<evidence type="ECO:0000313" key="3">
    <source>
        <dbReference type="EMBL" id="QPK78744.1"/>
    </source>
</evidence>
<accession>A0A7T0KEP3</accession>
<name>A0A7T0KEP3_9CORY</name>
<dbReference type="Pfam" id="PF08021">
    <property type="entry name" value="FAD_binding_9"/>
    <property type="match status" value="1"/>
</dbReference>
<feature type="domain" description="FAD-binding FR-type" evidence="2">
    <location>
        <begin position="3"/>
        <end position="132"/>
    </location>
</feature>
<proteinExistence type="predicted"/>
<feature type="compositionally biased region" description="Low complexity" evidence="1">
    <location>
        <begin position="228"/>
        <end position="253"/>
    </location>
</feature>
<dbReference type="InterPro" id="IPR017927">
    <property type="entry name" value="FAD-bd_FR_type"/>
</dbReference>
<organism evidence="3 4">
    <name type="scientific">Corynebacterium lizhenjunii</name>
    <dbReference type="NCBI Taxonomy" id="2709394"/>
    <lineage>
        <taxon>Bacteria</taxon>
        <taxon>Bacillati</taxon>
        <taxon>Actinomycetota</taxon>
        <taxon>Actinomycetes</taxon>
        <taxon>Mycobacteriales</taxon>
        <taxon>Corynebacteriaceae</taxon>
        <taxon>Corynebacterium</taxon>
    </lineage>
</organism>
<dbReference type="PROSITE" id="PS51384">
    <property type="entry name" value="FAD_FR"/>
    <property type="match status" value="1"/>
</dbReference>
<reference evidence="3 4" key="1">
    <citation type="submission" date="2020-11" db="EMBL/GenBank/DDBJ databases">
        <title>Corynebacterium sp. ZJ-599.</title>
        <authorList>
            <person name="Zhou J."/>
        </authorList>
    </citation>
    <scope>NUCLEOTIDE SEQUENCE [LARGE SCALE GENOMIC DNA]</scope>
    <source>
        <strain evidence="3 4">ZJ-599</strain>
    </source>
</reference>
<dbReference type="CDD" id="cd06193">
    <property type="entry name" value="siderophore_interacting"/>
    <property type="match status" value="1"/>
</dbReference>
<dbReference type="KEGG" id="cliz:G7Y31_09375"/>
<dbReference type="Pfam" id="PF04954">
    <property type="entry name" value="SIP"/>
    <property type="match status" value="1"/>
</dbReference>